<evidence type="ECO:0000256" key="6">
    <source>
        <dbReference type="SAM" id="Phobius"/>
    </source>
</evidence>
<dbReference type="SMART" id="SM00387">
    <property type="entry name" value="HATPase_c"/>
    <property type="match status" value="1"/>
</dbReference>
<gene>
    <name evidence="8" type="ORF">IC230_09320</name>
</gene>
<evidence type="ECO:0000256" key="1">
    <source>
        <dbReference type="ARBA" id="ARBA00000085"/>
    </source>
</evidence>
<organism evidence="8 9">
    <name type="scientific">Spirosoma validum</name>
    <dbReference type="NCBI Taxonomy" id="2771355"/>
    <lineage>
        <taxon>Bacteria</taxon>
        <taxon>Pseudomonadati</taxon>
        <taxon>Bacteroidota</taxon>
        <taxon>Cytophagia</taxon>
        <taxon>Cytophagales</taxon>
        <taxon>Cytophagaceae</taxon>
        <taxon>Spirosoma</taxon>
    </lineage>
</organism>
<sequence>MNDKVLVYRGDISGVRILQTVRPTIPDGFLPNTDPRQVLVGPAYQQPQAWVYLPLVNSSNRKRNLVIELDHNRCDTLEAFLLTGRQQEQEPIYLGKLFRRLPLSQRAIPGRTFALPFALAPQDSVALLLHSHRTTGVHELSIAISTPNQYAIQHEQDQLIRLSALSSAFFFVFTVCSLGLVFKHWLLVYFGLYMLPVALGQLNYNYFFDDFPFPPWLGLNANSIGLFIIFLANCLLHPFGLTYLKNLNLYGNWQRYVVGILVGCNLLPMGLLLLPLTPFTNAVVTNASLLLTTVNIGWLFYISILGFIQKREKYLLLTAMLVFLPLLYRTYGQPTPTLNYSYFQPFYLLLVFGFLIVALFRRELISRQMTQQTIQLVQTKLEQLRKSEIEQIGRNLHDQLGNTLASALGYLTMQTPRVTLARDMILEAINQTRVISHNLVKDDERPLAEKLDDLAERFNDFSPIRFTYDDFTEYKLNQLTPLKQQGIYLIVQEVLNNVIKHSQAQEVTIQTFLSEEIVRVSIDDDGVGYSANTQTHGIGIDNMYKRAELASLRLVIDGGPGGTSVSIETPLAG</sequence>
<protein>
    <recommendedName>
        <fullName evidence="2">histidine kinase</fullName>
        <ecNumber evidence="2">2.7.13.3</ecNumber>
    </recommendedName>
</protein>
<dbReference type="PANTHER" id="PTHR24421">
    <property type="entry name" value="NITRATE/NITRITE SENSOR PROTEIN NARX-RELATED"/>
    <property type="match status" value="1"/>
</dbReference>
<keyword evidence="6" id="KW-0812">Transmembrane</keyword>
<evidence type="ECO:0000256" key="3">
    <source>
        <dbReference type="ARBA" id="ARBA00022679"/>
    </source>
</evidence>
<reference evidence="8" key="1">
    <citation type="submission" date="2020-09" db="EMBL/GenBank/DDBJ databases">
        <authorList>
            <person name="Kim M.K."/>
        </authorList>
    </citation>
    <scope>NUCLEOTIDE SEQUENCE</scope>
    <source>
        <strain evidence="8">BT704</strain>
    </source>
</reference>
<accession>A0A927GD19</accession>
<dbReference type="Gene3D" id="2.60.40.2380">
    <property type="match status" value="1"/>
</dbReference>
<dbReference type="Proteomes" id="UP000653797">
    <property type="component" value="Unassembled WGS sequence"/>
</dbReference>
<feature type="transmembrane region" description="Helical" evidence="6">
    <location>
        <begin position="224"/>
        <end position="244"/>
    </location>
</feature>
<dbReference type="InterPro" id="IPR036890">
    <property type="entry name" value="HATPase_C_sf"/>
</dbReference>
<dbReference type="InterPro" id="IPR003594">
    <property type="entry name" value="HATPase_dom"/>
</dbReference>
<dbReference type="Gene3D" id="3.30.565.10">
    <property type="entry name" value="Histidine kinase-like ATPase, C-terminal domain"/>
    <property type="match status" value="1"/>
</dbReference>
<feature type="transmembrane region" description="Helical" evidence="6">
    <location>
        <begin position="282"/>
        <end position="302"/>
    </location>
</feature>
<dbReference type="RefSeq" id="WP_191038724.1">
    <property type="nucleotide sequence ID" value="NZ_JACXAA010000003.1"/>
</dbReference>
<comment type="caution">
    <text evidence="8">The sequence shown here is derived from an EMBL/GenBank/DDBJ whole genome shotgun (WGS) entry which is preliminary data.</text>
</comment>
<dbReference type="GO" id="GO:0000160">
    <property type="term" value="P:phosphorelay signal transduction system"/>
    <property type="evidence" value="ECO:0007669"/>
    <property type="project" value="UniProtKB-KW"/>
</dbReference>
<dbReference type="PANTHER" id="PTHR24421:SF10">
    <property type="entry name" value="NITRATE_NITRITE SENSOR PROTEIN NARQ"/>
    <property type="match status" value="1"/>
</dbReference>
<keyword evidence="3" id="KW-0808">Transferase</keyword>
<dbReference type="Pfam" id="PF02518">
    <property type="entry name" value="HATPase_c"/>
    <property type="match status" value="1"/>
</dbReference>
<dbReference type="InterPro" id="IPR050482">
    <property type="entry name" value="Sensor_HK_TwoCompSys"/>
</dbReference>
<keyword evidence="4" id="KW-0418">Kinase</keyword>
<evidence type="ECO:0000256" key="4">
    <source>
        <dbReference type="ARBA" id="ARBA00022777"/>
    </source>
</evidence>
<feature type="transmembrane region" description="Helical" evidence="6">
    <location>
        <begin position="159"/>
        <end position="181"/>
    </location>
</feature>
<dbReference type="Pfam" id="PF07696">
    <property type="entry name" value="7TMR-DISMED2"/>
    <property type="match status" value="1"/>
</dbReference>
<keyword evidence="6" id="KW-1133">Transmembrane helix</keyword>
<keyword evidence="5" id="KW-0902">Two-component regulatory system</keyword>
<dbReference type="CDD" id="cd16917">
    <property type="entry name" value="HATPase_UhpB-NarQ-NarX-like"/>
    <property type="match status" value="1"/>
</dbReference>
<dbReference type="SUPFAM" id="SSF55874">
    <property type="entry name" value="ATPase domain of HSP90 chaperone/DNA topoisomerase II/histidine kinase"/>
    <property type="match status" value="1"/>
</dbReference>
<evidence type="ECO:0000256" key="2">
    <source>
        <dbReference type="ARBA" id="ARBA00012438"/>
    </source>
</evidence>
<evidence type="ECO:0000256" key="5">
    <source>
        <dbReference type="ARBA" id="ARBA00023012"/>
    </source>
</evidence>
<dbReference type="GO" id="GO:0004673">
    <property type="term" value="F:protein histidine kinase activity"/>
    <property type="evidence" value="ECO:0007669"/>
    <property type="project" value="UniProtKB-EC"/>
</dbReference>
<proteinExistence type="predicted"/>
<feature type="transmembrane region" description="Helical" evidence="6">
    <location>
        <begin position="186"/>
        <end position="204"/>
    </location>
</feature>
<evidence type="ECO:0000313" key="9">
    <source>
        <dbReference type="Proteomes" id="UP000653797"/>
    </source>
</evidence>
<dbReference type="AlphaFoldDB" id="A0A927GD19"/>
<keyword evidence="9" id="KW-1185">Reference proteome</keyword>
<dbReference type="InterPro" id="IPR011622">
    <property type="entry name" value="7TMR_DISM_rcpt_extracell_dom2"/>
</dbReference>
<dbReference type="EMBL" id="JACXAA010000003">
    <property type="protein sequence ID" value="MBD2753086.1"/>
    <property type="molecule type" value="Genomic_DNA"/>
</dbReference>
<evidence type="ECO:0000259" key="7">
    <source>
        <dbReference type="SMART" id="SM00387"/>
    </source>
</evidence>
<dbReference type="EC" id="2.7.13.3" evidence="2"/>
<feature type="transmembrane region" description="Helical" evidence="6">
    <location>
        <begin position="314"/>
        <end position="331"/>
    </location>
</feature>
<evidence type="ECO:0000313" key="8">
    <source>
        <dbReference type="EMBL" id="MBD2753086.1"/>
    </source>
</evidence>
<feature type="transmembrane region" description="Helical" evidence="6">
    <location>
        <begin position="343"/>
        <end position="360"/>
    </location>
</feature>
<comment type="catalytic activity">
    <reaction evidence="1">
        <text>ATP + protein L-histidine = ADP + protein N-phospho-L-histidine.</text>
        <dbReference type="EC" id="2.7.13.3"/>
    </reaction>
</comment>
<keyword evidence="6" id="KW-0472">Membrane</keyword>
<feature type="transmembrane region" description="Helical" evidence="6">
    <location>
        <begin position="256"/>
        <end position="276"/>
    </location>
</feature>
<feature type="domain" description="Histidine kinase/HSP90-like ATPase" evidence="7">
    <location>
        <begin position="482"/>
        <end position="573"/>
    </location>
</feature>
<name>A0A927GD19_9BACT</name>